<gene>
    <name evidence="2" type="ORF">DW064_14000</name>
</gene>
<dbReference type="PANTHER" id="PTHR48098">
    <property type="entry name" value="ENTEROCHELIN ESTERASE-RELATED"/>
    <property type="match status" value="1"/>
</dbReference>
<dbReference type="PANTHER" id="PTHR48098:SF1">
    <property type="entry name" value="DIACYLGLYCEROL ACYLTRANSFERASE_MYCOLYLTRANSFERASE AG85A"/>
    <property type="match status" value="1"/>
</dbReference>
<feature type="chain" id="PRO_5041677809" evidence="1">
    <location>
        <begin position="20"/>
        <end position="544"/>
    </location>
</feature>
<protein>
    <submittedName>
        <fullName evidence="2">Uncharacterized protein</fullName>
    </submittedName>
</protein>
<dbReference type="Proteomes" id="UP000284562">
    <property type="component" value="Unassembled WGS sequence"/>
</dbReference>
<feature type="signal peptide" evidence="1">
    <location>
        <begin position="1"/>
        <end position="19"/>
    </location>
</feature>
<organism evidence="2 3">
    <name type="scientific">Segatella copri</name>
    <dbReference type="NCBI Taxonomy" id="165179"/>
    <lineage>
        <taxon>Bacteria</taxon>
        <taxon>Pseudomonadati</taxon>
        <taxon>Bacteroidota</taxon>
        <taxon>Bacteroidia</taxon>
        <taxon>Bacteroidales</taxon>
        <taxon>Prevotellaceae</taxon>
        <taxon>Segatella</taxon>
    </lineage>
</organism>
<dbReference type="InterPro" id="IPR050583">
    <property type="entry name" value="Mycobacterial_A85_antigen"/>
</dbReference>
<accession>A0AA92V534</accession>
<proteinExistence type="predicted"/>
<keyword evidence="1" id="KW-0732">Signal</keyword>
<dbReference type="AlphaFoldDB" id="A0AA92V534"/>
<reference evidence="2 3" key="1">
    <citation type="submission" date="2018-08" db="EMBL/GenBank/DDBJ databases">
        <title>A genome reference for cultivated species of the human gut microbiota.</title>
        <authorList>
            <person name="Zou Y."/>
            <person name="Xue W."/>
            <person name="Luo G."/>
        </authorList>
    </citation>
    <scope>NUCLEOTIDE SEQUENCE [LARGE SCALE GENOMIC DNA]</scope>
    <source>
        <strain evidence="2 3">AF43-2</strain>
    </source>
</reference>
<evidence type="ECO:0000256" key="1">
    <source>
        <dbReference type="SAM" id="SignalP"/>
    </source>
</evidence>
<dbReference type="SUPFAM" id="SSF53474">
    <property type="entry name" value="alpha/beta-Hydrolases"/>
    <property type="match status" value="1"/>
</dbReference>
<evidence type="ECO:0000313" key="2">
    <source>
        <dbReference type="EMBL" id="RHK46008.1"/>
    </source>
</evidence>
<dbReference type="InterPro" id="IPR000801">
    <property type="entry name" value="Esterase-like"/>
</dbReference>
<dbReference type="Pfam" id="PF00756">
    <property type="entry name" value="Esterase"/>
    <property type="match status" value="1"/>
</dbReference>
<comment type="caution">
    <text evidence="2">The sequence shown here is derived from an EMBL/GenBank/DDBJ whole genome shotgun (WGS) entry which is preliminary data.</text>
</comment>
<dbReference type="Gene3D" id="3.40.50.1820">
    <property type="entry name" value="alpha/beta hydrolase"/>
    <property type="match status" value="1"/>
</dbReference>
<dbReference type="InterPro" id="IPR029058">
    <property type="entry name" value="AB_hydrolase_fold"/>
</dbReference>
<evidence type="ECO:0000313" key="3">
    <source>
        <dbReference type="Proteomes" id="UP000284562"/>
    </source>
</evidence>
<dbReference type="EMBL" id="QRNN01000085">
    <property type="protein sequence ID" value="RHK46008.1"/>
    <property type="molecule type" value="Genomic_DNA"/>
</dbReference>
<sequence length="544" mass="58530">MKKYIGSILSLFIAGLCFTACDNDALDGMQGVYADMQNYTSQEAIVQPTTKLKKGVKALNVDIKDVKGTTIQVSFGSTEWILPAASYTVAETVANKTCVVKVNGEAMKSGDIDVSLIGGKYYLNGLFANAAGQRVKLNYVGELAFVVGQDDPEASGYMMMIDEQPVTSYDWATGQTTVFPGVTKYSVSVTSPEGATTLYLDLINASGNTATGIVGTYTVQGNAHDAWLCDNGWVNPAYNVAGGSYYVDASGVKQYITSGQIEVSTAMSSEGAALFNLVAKDLGTTTADGKTISTTGSFSVKFASLMQATGTELRDQTIKSTVLGRTMKYSVYLPKGYDKSKEYPVLYMLHGANGSNNDWLNGGKINANASTAASDGTAPEMIVICPDCGGDNFYCDNYKGNDIKYMTYFFTEFLPTVENLYAVKKDRASRAIGGLSMGGFGSLYYGLLHPEMFSYVYACSPATYIDGAPNLYDLLSKADVSKLPGITIEIGTEDFLFQSAGSFKQALDANKVPNEYITRAGTHDWPFWAACTPKIMKKLGEVWQ</sequence>
<name>A0AA92V534_9BACT</name>